<dbReference type="EMBL" id="CP124755">
    <property type="protein sequence ID" value="WGZ91471.1"/>
    <property type="molecule type" value="Genomic_DNA"/>
</dbReference>
<proteinExistence type="predicted"/>
<dbReference type="PANTHER" id="PTHR37691">
    <property type="entry name" value="BLR3518 PROTEIN"/>
    <property type="match status" value="1"/>
</dbReference>
<feature type="chain" id="PRO_5041736328" evidence="1">
    <location>
        <begin position="21"/>
        <end position="167"/>
    </location>
</feature>
<dbReference type="KEGG" id="tdu:QJT80_03125"/>
<dbReference type="AlphaFoldDB" id="A0AA95KG54"/>
<name>A0AA95KG54_9GAMM</name>
<reference evidence="2" key="1">
    <citation type="journal article" date="2023" name="Int. J. Mol. Sci.">
        <title>Metagenomics Revealed a New Genus 'Candidatus Thiocaldithrix dubininis' gen. nov., sp. nov. and a New Species 'Candidatus Thiothrix putei' sp. nov. in the Family Thiotrichaceae, Some Members of Which Have Traits of Both Na+- and H+-Motive Energetics.</title>
        <authorList>
            <person name="Ravin N.V."/>
            <person name="Muntyan M.S."/>
            <person name="Smolyakov D.D."/>
            <person name="Rudenko T.S."/>
            <person name="Beletsky A.V."/>
            <person name="Mardanov A.V."/>
            <person name="Grabovich M.Y."/>
        </authorList>
    </citation>
    <scope>NUCLEOTIDE SEQUENCE</scope>
    <source>
        <strain evidence="2">GKL-01</strain>
    </source>
</reference>
<keyword evidence="1" id="KW-0732">Signal</keyword>
<accession>A0AA95KG54</accession>
<dbReference type="Gene3D" id="3.40.1260.10">
    <property type="entry name" value="DsrEFH-like"/>
    <property type="match status" value="1"/>
</dbReference>
<reference evidence="2" key="2">
    <citation type="submission" date="2023-04" db="EMBL/GenBank/DDBJ databases">
        <authorList>
            <person name="Beletskiy A.V."/>
            <person name="Mardanov A.V."/>
            <person name="Ravin N.V."/>
        </authorList>
    </citation>
    <scope>NUCLEOTIDE SEQUENCE</scope>
    <source>
        <strain evidence="2">GKL-01</strain>
    </source>
</reference>
<feature type="signal peptide" evidence="1">
    <location>
        <begin position="1"/>
        <end position="20"/>
    </location>
</feature>
<dbReference type="PANTHER" id="PTHR37691:SF1">
    <property type="entry name" value="BLR3518 PROTEIN"/>
    <property type="match status" value="1"/>
</dbReference>
<dbReference type="Proteomes" id="UP001300672">
    <property type="component" value="Chromosome"/>
</dbReference>
<dbReference type="SUPFAM" id="SSF75169">
    <property type="entry name" value="DsrEFH-like"/>
    <property type="match status" value="1"/>
</dbReference>
<organism evidence="2">
    <name type="scientific">Candidatus Thiocaldithrix dubininis</name>
    <dbReference type="NCBI Taxonomy" id="3080823"/>
    <lineage>
        <taxon>Bacteria</taxon>
        <taxon>Pseudomonadati</taxon>
        <taxon>Pseudomonadota</taxon>
        <taxon>Gammaproteobacteria</taxon>
        <taxon>Thiotrichales</taxon>
        <taxon>Thiotrichaceae</taxon>
        <taxon>Candidatus Thiocaldithrix</taxon>
    </lineage>
</organism>
<dbReference type="Pfam" id="PF02635">
    <property type="entry name" value="DsrE"/>
    <property type="match status" value="1"/>
</dbReference>
<evidence type="ECO:0000313" key="2">
    <source>
        <dbReference type="EMBL" id="WGZ91471.1"/>
    </source>
</evidence>
<dbReference type="InterPro" id="IPR027396">
    <property type="entry name" value="DsrEFH-like"/>
</dbReference>
<protein>
    <submittedName>
        <fullName evidence="2">DsrE family protein</fullName>
    </submittedName>
</protein>
<gene>
    <name evidence="2" type="ORF">QJT80_03125</name>
</gene>
<evidence type="ECO:0000256" key="1">
    <source>
        <dbReference type="SAM" id="SignalP"/>
    </source>
</evidence>
<dbReference type="InterPro" id="IPR003787">
    <property type="entry name" value="Sulphur_relay_DsrE/F-like"/>
</dbReference>
<sequence>MLKPLLVAVCLSLVSVPSYADDAKFDPGVAAPKVAKDYYKGAEQVVVHISMDGDDKTYLTALANVNNYIKALDAAEQKTDAVIVMNGDGLKLLTSAKAEEMENDAKLPKMITDLKEKGVKFLVCYNTLLARKIKFADLYDAKPEDIVPSGVAEVGRLQAQNYRLLKP</sequence>